<accession>A0A7K3QWZ6</accession>
<proteinExistence type="predicted"/>
<evidence type="ECO:0000313" key="3">
    <source>
        <dbReference type="Proteomes" id="UP000470520"/>
    </source>
</evidence>
<organism evidence="2 3">
    <name type="scientific">Streptomyces bauhiniae</name>
    <dbReference type="NCBI Taxonomy" id="2340725"/>
    <lineage>
        <taxon>Bacteria</taxon>
        <taxon>Bacillati</taxon>
        <taxon>Actinomycetota</taxon>
        <taxon>Actinomycetes</taxon>
        <taxon>Kitasatosporales</taxon>
        <taxon>Streptomycetaceae</taxon>
        <taxon>Streptomyces</taxon>
    </lineage>
</organism>
<feature type="chain" id="PRO_5029495137" description="SH3 domain-containing protein" evidence="1">
    <location>
        <begin position="25"/>
        <end position="111"/>
    </location>
</feature>
<evidence type="ECO:0000256" key="1">
    <source>
        <dbReference type="SAM" id="SignalP"/>
    </source>
</evidence>
<evidence type="ECO:0008006" key="4">
    <source>
        <dbReference type="Google" id="ProtNLM"/>
    </source>
</evidence>
<name>A0A7K3QWZ6_9ACTN</name>
<protein>
    <recommendedName>
        <fullName evidence="4">SH3 domain-containing protein</fullName>
    </recommendedName>
</protein>
<dbReference type="Proteomes" id="UP000470520">
    <property type="component" value="Unassembled WGS sequence"/>
</dbReference>
<keyword evidence="1" id="KW-0732">Signal</keyword>
<gene>
    <name evidence="2" type="ORF">G3I21_22120</name>
</gene>
<dbReference type="Gene3D" id="2.30.30.40">
    <property type="entry name" value="SH3 Domains"/>
    <property type="match status" value="1"/>
</dbReference>
<dbReference type="RefSeq" id="WP_164191447.1">
    <property type="nucleotide sequence ID" value="NZ_JAAGMR010000247.1"/>
</dbReference>
<feature type="signal peptide" evidence="1">
    <location>
        <begin position="1"/>
        <end position="24"/>
    </location>
</feature>
<reference evidence="2 3" key="1">
    <citation type="submission" date="2020-01" db="EMBL/GenBank/DDBJ databases">
        <title>Insect and environment-associated Actinomycetes.</title>
        <authorList>
            <person name="Currrie C."/>
            <person name="Chevrette M."/>
            <person name="Carlson C."/>
            <person name="Stubbendieck R."/>
            <person name="Wendt-Pienkowski E."/>
        </authorList>
    </citation>
    <scope>NUCLEOTIDE SEQUENCE [LARGE SCALE GENOMIC DNA]</scope>
    <source>
        <strain evidence="2 3">SID7754</strain>
    </source>
</reference>
<sequence length="111" mass="11364">MKNAIAVAVIAAALSFSAVSTAHASPAIAAVTCPGSISSYTHVLTSVDWLKVRTGPSTSNTAIGEIPGGAGFHFSSSSGKESGGHYWVCGYGYNGNTKLNGWVAGEYLLWP</sequence>
<evidence type="ECO:0000313" key="2">
    <source>
        <dbReference type="EMBL" id="NEB94345.1"/>
    </source>
</evidence>
<dbReference type="EMBL" id="JAAGMR010000247">
    <property type="protein sequence ID" value="NEB94345.1"/>
    <property type="molecule type" value="Genomic_DNA"/>
</dbReference>
<comment type="caution">
    <text evidence="2">The sequence shown here is derived from an EMBL/GenBank/DDBJ whole genome shotgun (WGS) entry which is preliminary data.</text>
</comment>
<dbReference type="AlphaFoldDB" id="A0A7K3QWZ6"/>